<dbReference type="InterPro" id="IPR012338">
    <property type="entry name" value="Beta-lactam/transpept-like"/>
</dbReference>
<sequence length="468" mass="51300">MTTLALMSLAFASAAAPPSDFKSRIDKFLRVSAESMGIPGFAYAVVKDGKVICQGAHGLSNLTYKVRATPKTPFLLASITKQFTAAAIMRLAEQGKVKIDEPISTYLADAPESWHAITVRNLLNHTGGLKDRFEEKNTSLWRLNYSELAMYEAAKSTPVDFAPGTAWQYTDQGYFLLGRIIEEVSGQKYRAFLEESFFKPLGMTSTTTIAMKEIVPNLAEGYAMEGGKIIHNHRRTDYGLVSHFGVISTVGDLAKWVIAMNSGKALKPETVKEMWTPARLADGSEVTGTSGSYGLGWFLEWLNGHRVVQHGGATGTALYTLPDDHLAVIVLTNLEQLSGGNATSLAQSVAKFMVPDASWGSLRPLEDQGQHAEFTTELRHVLSAENANESLYDPTFYRLYRTALASQKAQLAQLGKPLSVDLLFVRPTGSVHTLGYRVKYKDLTLYATVRVGADGKIRYLGAENEELP</sequence>
<dbReference type="PANTHER" id="PTHR46825:SF9">
    <property type="entry name" value="BETA-LACTAMASE-RELATED DOMAIN-CONTAINING PROTEIN"/>
    <property type="match status" value="1"/>
</dbReference>
<proteinExistence type="predicted"/>
<dbReference type="eggNOG" id="COG1680">
    <property type="taxonomic scope" value="Bacteria"/>
</dbReference>
<dbReference type="Gene3D" id="3.40.710.10">
    <property type="entry name" value="DD-peptidase/beta-lactamase superfamily"/>
    <property type="match status" value="1"/>
</dbReference>
<dbReference type="InterPro" id="IPR001466">
    <property type="entry name" value="Beta-lactam-related"/>
</dbReference>
<dbReference type="InterPro" id="IPR050491">
    <property type="entry name" value="AmpC-like"/>
</dbReference>
<dbReference type="Pfam" id="PF00144">
    <property type="entry name" value="Beta-lactamase"/>
    <property type="match status" value="1"/>
</dbReference>
<feature type="domain" description="Beta-lactamase-related" evidence="1">
    <location>
        <begin position="32"/>
        <end position="337"/>
    </location>
</feature>
<organism evidence="2 3">
    <name type="scientific">Fimbriimonas ginsengisoli Gsoil 348</name>
    <dbReference type="NCBI Taxonomy" id="661478"/>
    <lineage>
        <taxon>Bacteria</taxon>
        <taxon>Bacillati</taxon>
        <taxon>Armatimonadota</taxon>
        <taxon>Fimbriimonadia</taxon>
        <taxon>Fimbriimonadales</taxon>
        <taxon>Fimbriimonadaceae</taxon>
        <taxon>Fimbriimonas</taxon>
    </lineage>
</organism>
<dbReference type="AlphaFoldDB" id="A0A068NTT8"/>
<protein>
    <submittedName>
        <fullName evidence="2">Beta-lactamase</fullName>
    </submittedName>
</protein>
<gene>
    <name evidence="2" type="ORF">OP10G_2802</name>
</gene>
<keyword evidence="3" id="KW-1185">Reference proteome</keyword>
<evidence type="ECO:0000313" key="3">
    <source>
        <dbReference type="Proteomes" id="UP000027982"/>
    </source>
</evidence>
<evidence type="ECO:0000259" key="1">
    <source>
        <dbReference type="Pfam" id="PF00144"/>
    </source>
</evidence>
<dbReference type="Proteomes" id="UP000027982">
    <property type="component" value="Chromosome"/>
</dbReference>
<dbReference type="SUPFAM" id="SSF56601">
    <property type="entry name" value="beta-lactamase/transpeptidase-like"/>
    <property type="match status" value="1"/>
</dbReference>
<accession>A0A068NTT8</accession>
<dbReference type="STRING" id="661478.OP10G_2802"/>
<name>A0A068NTT8_FIMGI</name>
<dbReference type="KEGG" id="fgi:OP10G_2802"/>
<dbReference type="EMBL" id="CP007139">
    <property type="protein sequence ID" value="AIE86170.1"/>
    <property type="molecule type" value="Genomic_DNA"/>
</dbReference>
<dbReference type="HOGENOM" id="CLU_020027_0_2_0"/>
<dbReference type="PANTHER" id="PTHR46825">
    <property type="entry name" value="D-ALANYL-D-ALANINE-CARBOXYPEPTIDASE/ENDOPEPTIDASE AMPH"/>
    <property type="match status" value="1"/>
</dbReference>
<reference evidence="2 3" key="1">
    <citation type="journal article" date="2014" name="PLoS ONE">
        <title>The first complete genome sequence of the class fimbriimonadia in the phylum armatimonadetes.</title>
        <authorList>
            <person name="Hu Z.Y."/>
            <person name="Wang Y.Z."/>
            <person name="Im W.T."/>
            <person name="Wang S.Y."/>
            <person name="Zhao G.P."/>
            <person name="Zheng H.J."/>
            <person name="Quan Z.X."/>
        </authorList>
    </citation>
    <scope>NUCLEOTIDE SEQUENCE [LARGE SCALE GENOMIC DNA]</scope>
    <source>
        <strain evidence="2">Gsoil 348</strain>
    </source>
</reference>
<evidence type="ECO:0000313" key="2">
    <source>
        <dbReference type="EMBL" id="AIE86170.1"/>
    </source>
</evidence>